<protein>
    <submittedName>
        <fullName evidence="1">Uncharacterized protein</fullName>
    </submittedName>
</protein>
<reference evidence="1" key="1">
    <citation type="submission" date="2005-10" db="EMBL/GenBank/DDBJ databases">
        <title>Complete sequence of chromosome 2 of Burkholderia sp. 383.</title>
        <authorList>
            <consortium name="US DOE Joint Genome Institute"/>
            <person name="Copeland A."/>
            <person name="Lucas S."/>
            <person name="Lapidus A."/>
            <person name="Barry K."/>
            <person name="Detter J.C."/>
            <person name="Glavina T."/>
            <person name="Hammon N."/>
            <person name="Israni S."/>
            <person name="Pitluck S."/>
            <person name="Chain P."/>
            <person name="Malfatti S."/>
            <person name="Shin M."/>
            <person name="Vergez L."/>
            <person name="Schmutz J."/>
            <person name="Larimer F."/>
            <person name="Land M."/>
            <person name="Kyrpides N."/>
            <person name="Lykidis A."/>
            <person name="Richardson P."/>
        </authorList>
    </citation>
    <scope>NUCLEOTIDE SEQUENCE [LARGE SCALE GENOMIC DNA]</scope>
    <source>
        <strain evidence="1">383</strain>
    </source>
</reference>
<keyword evidence="2" id="KW-1185">Reference proteome</keyword>
<name>Q398Z8_BURL3</name>
<dbReference type="Proteomes" id="UP000002705">
    <property type="component" value="Chromosome 2"/>
</dbReference>
<sequence length="84" mass="8876">MLRETPPQDRCFDIVEILPGVESADAADDDEVALSAVQAHAGSGRDANAAFAQSFFPNHPQKETTVATCGTTVVGRDSTVTLWA</sequence>
<dbReference type="EMBL" id="CP000152">
    <property type="protein sequence ID" value="ABB10963.1"/>
    <property type="molecule type" value="Genomic_DNA"/>
</dbReference>
<evidence type="ECO:0000313" key="1">
    <source>
        <dbReference type="EMBL" id="ABB10963.1"/>
    </source>
</evidence>
<accession>Q398Z8</accession>
<dbReference type="KEGG" id="bur:Bcep18194_B0849"/>
<evidence type="ECO:0000313" key="2">
    <source>
        <dbReference type="Proteomes" id="UP000002705"/>
    </source>
</evidence>
<dbReference type="AlphaFoldDB" id="Q398Z8"/>
<organism evidence="1 2">
    <name type="scientific">Burkholderia lata (strain ATCC 17760 / DSM 23089 / LMG 22485 / NCIMB 9086 / R18194 / 383)</name>
    <dbReference type="NCBI Taxonomy" id="482957"/>
    <lineage>
        <taxon>Bacteria</taxon>
        <taxon>Pseudomonadati</taxon>
        <taxon>Pseudomonadota</taxon>
        <taxon>Betaproteobacteria</taxon>
        <taxon>Burkholderiales</taxon>
        <taxon>Burkholderiaceae</taxon>
        <taxon>Burkholderia</taxon>
        <taxon>Burkholderia cepacia complex</taxon>
    </lineage>
</organism>
<dbReference type="HOGENOM" id="CLU_2521219_0_0_4"/>
<dbReference type="PATRIC" id="fig|482957.22.peg.4475"/>
<gene>
    <name evidence="1" type="ordered locus">Bcep18194_B0849</name>
</gene>
<proteinExistence type="predicted"/>